<protein>
    <submittedName>
        <fullName evidence="3">Flagellar hook-length control protein FliK</fullName>
    </submittedName>
</protein>
<accession>A0A4R5W5E4</accession>
<dbReference type="EMBL" id="SMYL01000001">
    <property type="protein sequence ID" value="TDK68342.1"/>
    <property type="molecule type" value="Genomic_DNA"/>
</dbReference>
<dbReference type="Proteomes" id="UP000294829">
    <property type="component" value="Unassembled WGS sequence"/>
</dbReference>
<feature type="compositionally biased region" description="Low complexity" evidence="1">
    <location>
        <begin position="254"/>
        <end position="277"/>
    </location>
</feature>
<reference evidence="3 4" key="1">
    <citation type="submission" date="2019-03" db="EMBL/GenBank/DDBJ databases">
        <title>Sapientia aquatica gen. nov., sp. nov., isolated from a crater lake.</title>
        <authorList>
            <person name="Felfoldi T."/>
            <person name="Szabo A."/>
            <person name="Toth E."/>
            <person name="Schumann P."/>
            <person name="Keki Z."/>
            <person name="Marialigeti K."/>
            <person name="Mathe I."/>
        </authorList>
    </citation>
    <scope>NUCLEOTIDE SEQUENCE [LARGE SCALE GENOMIC DNA]</scope>
    <source>
        <strain evidence="3 4">SA-152</strain>
    </source>
</reference>
<comment type="caution">
    <text evidence="3">The sequence shown here is derived from an EMBL/GenBank/DDBJ whole genome shotgun (WGS) entry which is preliminary data.</text>
</comment>
<keyword evidence="3" id="KW-0969">Cilium</keyword>
<dbReference type="OrthoDB" id="5296742at2"/>
<keyword evidence="3" id="KW-0282">Flagellum</keyword>
<evidence type="ECO:0000259" key="2">
    <source>
        <dbReference type="Pfam" id="PF02120"/>
    </source>
</evidence>
<sequence length="462" mass="48091">MVSGIDTPTVQNTLVEASTAAALVNQSRQGAIVNSSQLVVGKQFQAEVVSALNDGTYIVKVADVAARMQLPNSPQVGDKLALTLISTSPRATFLLGSANPENPNETTATPTTTQATLGTVKQLIDDFAASNSSSAPVGAGNLYLQSGGRVGTVGSDETSNPRLINITTNPPDSTPTTFSSAGKLVNDLLQNSQQQATASVSKVPLIVTPQVSGDKLASALESNVSTSGVFYESHLLQWAEGKFGLSDLLKEPQASFTTPATNPNTTASANQTTSANPEAAANQTPTNNLANTATQAGLNTATGPERVTNNPAQALASNAHGAVASSASTEINLPKEAAGIIQQQLQTMEQKRFLWHGELWAGQPMDWEISQDKPAQHQSAAESTWNSSVRFEFAQLGTVSAQLQLTGKHLRVTINTNNASSSVMLQNAAPELTNALKGTGAELDSLLIRKKSDDAKDSGGSS</sequence>
<keyword evidence="4" id="KW-1185">Reference proteome</keyword>
<keyword evidence="3" id="KW-0966">Cell projection</keyword>
<organism evidence="3 4">
    <name type="scientific">Sapientia aquatica</name>
    <dbReference type="NCBI Taxonomy" id="1549640"/>
    <lineage>
        <taxon>Bacteria</taxon>
        <taxon>Pseudomonadati</taxon>
        <taxon>Pseudomonadota</taxon>
        <taxon>Betaproteobacteria</taxon>
        <taxon>Burkholderiales</taxon>
        <taxon>Oxalobacteraceae</taxon>
        <taxon>Sapientia</taxon>
    </lineage>
</organism>
<evidence type="ECO:0000313" key="4">
    <source>
        <dbReference type="Proteomes" id="UP000294829"/>
    </source>
</evidence>
<dbReference type="Pfam" id="PF02120">
    <property type="entry name" value="Flg_hook"/>
    <property type="match status" value="1"/>
</dbReference>
<dbReference type="AlphaFoldDB" id="A0A4R5W5E4"/>
<feature type="region of interest" description="Disordered" evidence="1">
    <location>
        <begin position="254"/>
        <end position="285"/>
    </location>
</feature>
<dbReference type="RefSeq" id="WP_133324912.1">
    <property type="nucleotide sequence ID" value="NZ_SMYL01000001.1"/>
</dbReference>
<dbReference type="Gene3D" id="3.30.750.140">
    <property type="match status" value="1"/>
</dbReference>
<proteinExistence type="predicted"/>
<evidence type="ECO:0000313" key="3">
    <source>
        <dbReference type="EMBL" id="TDK68342.1"/>
    </source>
</evidence>
<dbReference type="InterPro" id="IPR038610">
    <property type="entry name" value="FliK-like_C_sf"/>
</dbReference>
<gene>
    <name evidence="3" type="ORF">E2I14_02025</name>
</gene>
<evidence type="ECO:0000256" key="1">
    <source>
        <dbReference type="SAM" id="MobiDB-lite"/>
    </source>
</evidence>
<feature type="domain" description="Flagellar hook-length control protein-like C-terminal" evidence="2">
    <location>
        <begin position="378"/>
        <end position="453"/>
    </location>
</feature>
<dbReference type="InterPro" id="IPR021136">
    <property type="entry name" value="Flagellar_hook_control-like_C"/>
</dbReference>
<name>A0A4R5W5E4_9BURK</name>